<organism evidence="19">
    <name type="scientific">bioreactor metagenome</name>
    <dbReference type="NCBI Taxonomy" id="1076179"/>
    <lineage>
        <taxon>unclassified sequences</taxon>
        <taxon>metagenomes</taxon>
        <taxon>ecological metagenomes</taxon>
    </lineage>
</organism>
<dbReference type="EMBL" id="VSSQ01003510">
    <property type="protein sequence ID" value="MPM21044.1"/>
    <property type="molecule type" value="Genomic_DNA"/>
</dbReference>
<evidence type="ECO:0000256" key="10">
    <source>
        <dbReference type="ARBA" id="ARBA00022705"/>
    </source>
</evidence>
<evidence type="ECO:0000256" key="17">
    <source>
        <dbReference type="ARBA" id="ARBA00049244"/>
    </source>
</evidence>
<dbReference type="Pfam" id="PF11798">
    <property type="entry name" value="IMS_HHH"/>
    <property type="match status" value="1"/>
</dbReference>
<dbReference type="EC" id="2.7.7.7" evidence="5"/>
<gene>
    <name evidence="19" type="primary">dinB_21</name>
    <name evidence="19" type="ORF">SDC9_67487</name>
</gene>
<dbReference type="GO" id="GO:0005829">
    <property type="term" value="C:cytosol"/>
    <property type="evidence" value="ECO:0007669"/>
    <property type="project" value="TreeGrafter"/>
</dbReference>
<evidence type="ECO:0000256" key="15">
    <source>
        <dbReference type="ARBA" id="ARBA00023125"/>
    </source>
</evidence>
<keyword evidence="8 19" id="KW-0808">Transferase</keyword>
<dbReference type="Pfam" id="PF11799">
    <property type="entry name" value="IMS_C"/>
    <property type="match status" value="1"/>
</dbReference>
<dbReference type="GO" id="GO:0042276">
    <property type="term" value="P:error-prone translesion synthesis"/>
    <property type="evidence" value="ECO:0007669"/>
    <property type="project" value="TreeGrafter"/>
</dbReference>
<evidence type="ECO:0000256" key="2">
    <source>
        <dbReference type="ARBA" id="ARBA00004496"/>
    </source>
</evidence>
<dbReference type="NCBIfam" id="NF010731">
    <property type="entry name" value="PRK14133.1"/>
    <property type="match status" value="1"/>
</dbReference>
<evidence type="ECO:0000256" key="12">
    <source>
        <dbReference type="ARBA" id="ARBA00022763"/>
    </source>
</evidence>
<dbReference type="Gene3D" id="3.30.70.270">
    <property type="match status" value="1"/>
</dbReference>
<keyword evidence="10" id="KW-0235">DNA replication</keyword>
<dbReference type="InterPro" id="IPR001126">
    <property type="entry name" value="UmuC"/>
</dbReference>
<protein>
    <recommendedName>
        <fullName evidence="5">DNA-directed DNA polymerase</fullName>
        <ecNumber evidence="5">2.7.7.7</ecNumber>
    </recommendedName>
</protein>
<dbReference type="InterPro" id="IPR043128">
    <property type="entry name" value="Rev_trsase/Diguanyl_cyclase"/>
</dbReference>
<dbReference type="GO" id="GO:0006281">
    <property type="term" value="P:DNA repair"/>
    <property type="evidence" value="ECO:0007669"/>
    <property type="project" value="UniProtKB-KW"/>
</dbReference>
<evidence type="ECO:0000256" key="8">
    <source>
        <dbReference type="ARBA" id="ARBA00022679"/>
    </source>
</evidence>
<evidence type="ECO:0000256" key="9">
    <source>
        <dbReference type="ARBA" id="ARBA00022695"/>
    </source>
</evidence>
<dbReference type="Gene3D" id="3.40.1170.60">
    <property type="match status" value="1"/>
</dbReference>
<dbReference type="SUPFAM" id="SSF56672">
    <property type="entry name" value="DNA/RNA polymerases"/>
    <property type="match status" value="1"/>
</dbReference>
<keyword evidence="11" id="KW-0479">Metal-binding</keyword>
<dbReference type="NCBIfam" id="NF002677">
    <property type="entry name" value="PRK02406.1"/>
    <property type="match status" value="1"/>
</dbReference>
<dbReference type="FunFam" id="3.30.1490.100:FF:000004">
    <property type="entry name" value="DNA polymerase IV"/>
    <property type="match status" value="1"/>
</dbReference>
<keyword evidence="12" id="KW-0227">DNA damage</keyword>
<dbReference type="InterPro" id="IPR017961">
    <property type="entry name" value="DNA_pol_Y-fam_little_finger"/>
</dbReference>
<evidence type="ECO:0000256" key="7">
    <source>
        <dbReference type="ARBA" id="ARBA00022490"/>
    </source>
</evidence>
<proteinExistence type="inferred from homology"/>
<sequence>MDRVILHVDMDAFFAAVEVIDNPTLKGKAVIVGGTSERGVVATCSYEARKFGVKSAMPTYIAKEKCPHGVFIHPRHYRYEEISDEVFKILYAITDKVEPVSIDEAYLDITHLKDRPEVIASRIKYMVRKKLGLTISIGVSYNKFLAKLASDWNKPNGLKIITRDMVPKILFPLPLKKVHGLGEKSVKKLNNIGIFHVEQLYNLPKELFYDYFGKFGGEIYNRIRGEDNREVTVYRERKSVGRETTLKRNTLDKEELKVYIEDFAQDIEEYLLENNSSGKTVVLKLKTASFQNHTKSKTLNKYIYSKKDIFEAAWRILEALELKEEVRLIGVSLTSLKTNEEEQLTLF</sequence>
<keyword evidence="13" id="KW-0460">Magnesium</keyword>
<dbReference type="InterPro" id="IPR024728">
    <property type="entry name" value="PolY_HhH_motif"/>
</dbReference>
<keyword evidence="9 19" id="KW-0548">Nucleotidyltransferase</keyword>
<keyword evidence="6" id="KW-0515">Mutator protein</keyword>
<dbReference type="CDD" id="cd03586">
    <property type="entry name" value="PolY_Pol_IV_kappa"/>
    <property type="match status" value="1"/>
</dbReference>
<dbReference type="FunFam" id="3.40.1170.60:FF:000001">
    <property type="entry name" value="DNA polymerase IV"/>
    <property type="match status" value="1"/>
</dbReference>
<feature type="domain" description="UmuC" evidence="18">
    <location>
        <begin position="5"/>
        <end position="182"/>
    </location>
</feature>
<dbReference type="HAMAP" id="MF_01113">
    <property type="entry name" value="DNApol_IV"/>
    <property type="match status" value="1"/>
</dbReference>
<dbReference type="PANTHER" id="PTHR11076:SF33">
    <property type="entry name" value="DNA POLYMERASE KAPPA"/>
    <property type="match status" value="1"/>
</dbReference>
<dbReference type="InterPro" id="IPR050116">
    <property type="entry name" value="DNA_polymerase-Y"/>
</dbReference>
<dbReference type="PANTHER" id="PTHR11076">
    <property type="entry name" value="DNA REPAIR POLYMERASE UMUC / TRANSFERASE FAMILY MEMBER"/>
    <property type="match status" value="1"/>
</dbReference>
<keyword evidence="16" id="KW-0234">DNA repair</keyword>
<dbReference type="InterPro" id="IPR022880">
    <property type="entry name" value="DNApol_IV"/>
</dbReference>
<comment type="similarity">
    <text evidence="3">Belongs to the DNA polymerase type-Y family.</text>
</comment>
<comment type="caution">
    <text evidence="19">The sequence shown here is derived from an EMBL/GenBank/DDBJ whole genome shotgun (WGS) entry which is preliminary data.</text>
</comment>
<evidence type="ECO:0000256" key="11">
    <source>
        <dbReference type="ARBA" id="ARBA00022723"/>
    </source>
</evidence>
<comment type="catalytic activity">
    <reaction evidence="17">
        <text>DNA(n) + a 2'-deoxyribonucleoside 5'-triphosphate = DNA(n+1) + diphosphate</text>
        <dbReference type="Rhea" id="RHEA:22508"/>
        <dbReference type="Rhea" id="RHEA-COMP:17339"/>
        <dbReference type="Rhea" id="RHEA-COMP:17340"/>
        <dbReference type="ChEBI" id="CHEBI:33019"/>
        <dbReference type="ChEBI" id="CHEBI:61560"/>
        <dbReference type="ChEBI" id="CHEBI:173112"/>
        <dbReference type="EC" id="2.7.7.7"/>
    </reaction>
</comment>
<dbReference type="GO" id="GO:0006260">
    <property type="term" value="P:DNA replication"/>
    <property type="evidence" value="ECO:0007669"/>
    <property type="project" value="UniProtKB-KW"/>
</dbReference>
<dbReference type="Pfam" id="PF00817">
    <property type="entry name" value="IMS"/>
    <property type="match status" value="1"/>
</dbReference>
<dbReference type="AlphaFoldDB" id="A0A644Y4H0"/>
<evidence type="ECO:0000256" key="1">
    <source>
        <dbReference type="ARBA" id="ARBA00001946"/>
    </source>
</evidence>
<comment type="cofactor">
    <cofactor evidence="1">
        <name>Mg(2+)</name>
        <dbReference type="ChEBI" id="CHEBI:18420"/>
    </cofactor>
</comment>
<evidence type="ECO:0000256" key="16">
    <source>
        <dbReference type="ARBA" id="ARBA00023204"/>
    </source>
</evidence>
<keyword evidence="7" id="KW-0963">Cytoplasm</keyword>
<evidence type="ECO:0000313" key="19">
    <source>
        <dbReference type="EMBL" id="MPM21044.1"/>
    </source>
</evidence>
<comment type="subunit">
    <text evidence="4">Monomer.</text>
</comment>
<keyword evidence="15" id="KW-0238">DNA-binding</keyword>
<dbReference type="Gene3D" id="3.30.1490.100">
    <property type="entry name" value="DNA polymerase, Y-family, little finger domain"/>
    <property type="match status" value="1"/>
</dbReference>
<dbReference type="PROSITE" id="PS50173">
    <property type="entry name" value="UMUC"/>
    <property type="match status" value="1"/>
</dbReference>
<dbReference type="SUPFAM" id="SSF100879">
    <property type="entry name" value="Lesion bypass DNA polymerase (Y-family), little finger domain"/>
    <property type="match status" value="1"/>
</dbReference>
<evidence type="ECO:0000256" key="3">
    <source>
        <dbReference type="ARBA" id="ARBA00010945"/>
    </source>
</evidence>
<dbReference type="GO" id="GO:0003887">
    <property type="term" value="F:DNA-directed DNA polymerase activity"/>
    <property type="evidence" value="ECO:0007669"/>
    <property type="project" value="UniProtKB-KW"/>
</dbReference>
<dbReference type="GO" id="GO:0009432">
    <property type="term" value="P:SOS response"/>
    <property type="evidence" value="ECO:0007669"/>
    <property type="project" value="TreeGrafter"/>
</dbReference>
<dbReference type="Gene3D" id="1.10.150.20">
    <property type="entry name" value="5' to 3' exonuclease, C-terminal subdomain"/>
    <property type="match status" value="1"/>
</dbReference>
<evidence type="ECO:0000256" key="13">
    <source>
        <dbReference type="ARBA" id="ARBA00022842"/>
    </source>
</evidence>
<accession>A0A644Y4H0</accession>
<keyword evidence="14" id="KW-0239">DNA-directed DNA polymerase</keyword>
<dbReference type="GO" id="GO:0046872">
    <property type="term" value="F:metal ion binding"/>
    <property type="evidence" value="ECO:0007669"/>
    <property type="project" value="UniProtKB-KW"/>
</dbReference>
<evidence type="ECO:0000259" key="18">
    <source>
        <dbReference type="PROSITE" id="PS50173"/>
    </source>
</evidence>
<dbReference type="InterPro" id="IPR043502">
    <property type="entry name" value="DNA/RNA_pol_sf"/>
</dbReference>
<dbReference type="InterPro" id="IPR036775">
    <property type="entry name" value="DNA_pol_Y-fam_lit_finger_sf"/>
</dbReference>
<evidence type="ECO:0000256" key="6">
    <source>
        <dbReference type="ARBA" id="ARBA00022457"/>
    </source>
</evidence>
<evidence type="ECO:0000256" key="5">
    <source>
        <dbReference type="ARBA" id="ARBA00012417"/>
    </source>
</evidence>
<reference evidence="19" key="1">
    <citation type="submission" date="2019-08" db="EMBL/GenBank/DDBJ databases">
        <authorList>
            <person name="Kucharzyk K."/>
            <person name="Murdoch R.W."/>
            <person name="Higgins S."/>
            <person name="Loffler F."/>
        </authorList>
    </citation>
    <scope>NUCLEOTIDE SEQUENCE</scope>
</reference>
<comment type="subcellular location">
    <subcellularLocation>
        <location evidence="2">Cytoplasm</location>
    </subcellularLocation>
</comment>
<evidence type="ECO:0000256" key="4">
    <source>
        <dbReference type="ARBA" id="ARBA00011245"/>
    </source>
</evidence>
<evidence type="ECO:0000256" key="14">
    <source>
        <dbReference type="ARBA" id="ARBA00022932"/>
    </source>
</evidence>
<dbReference type="GO" id="GO:0003684">
    <property type="term" value="F:damaged DNA binding"/>
    <property type="evidence" value="ECO:0007669"/>
    <property type="project" value="InterPro"/>
</dbReference>
<name>A0A644Y4H0_9ZZZZ</name>